<dbReference type="Pfam" id="PF00126">
    <property type="entry name" value="HTH_1"/>
    <property type="match status" value="1"/>
</dbReference>
<dbReference type="InterPro" id="IPR000847">
    <property type="entry name" value="LysR_HTH_N"/>
</dbReference>
<gene>
    <name evidence="7" type="primary">cynR_1</name>
    <name evidence="7" type="ORF">PEV8663_00469</name>
</gene>
<keyword evidence="2" id="KW-0805">Transcription regulation</keyword>
<keyword evidence="5" id="KW-0812">Transmembrane</keyword>
<feature type="transmembrane region" description="Helical" evidence="5">
    <location>
        <begin position="231"/>
        <end position="250"/>
    </location>
</feature>
<evidence type="ECO:0000256" key="1">
    <source>
        <dbReference type="ARBA" id="ARBA00009437"/>
    </source>
</evidence>
<dbReference type="SUPFAM" id="SSF53850">
    <property type="entry name" value="Periplasmic binding protein-like II"/>
    <property type="match status" value="1"/>
</dbReference>
<dbReference type="InterPro" id="IPR036390">
    <property type="entry name" value="WH_DNA-bd_sf"/>
</dbReference>
<dbReference type="AlphaFoldDB" id="A0A238JY84"/>
<keyword evidence="5" id="KW-0472">Membrane</keyword>
<organism evidence="7 8">
    <name type="scientific">Pelagimonas varians</name>
    <dbReference type="NCBI Taxonomy" id="696760"/>
    <lineage>
        <taxon>Bacteria</taxon>
        <taxon>Pseudomonadati</taxon>
        <taxon>Pseudomonadota</taxon>
        <taxon>Alphaproteobacteria</taxon>
        <taxon>Rhodobacterales</taxon>
        <taxon>Roseobacteraceae</taxon>
        <taxon>Pelagimonas</taxon>
    </lineage>
</organism>
<dbReference type="InterPro" id="IPR036388">
    <property type="entry name" value="WH-like_DNA-bd_sf"/>
</dbReference>
<dbReference type="PROSITE" id="PS50931">
    <property type="entry name" value="HTH_LYSR"/>
    <property type="match status" value="1"/>
</dbReference>
<evidence type="ECO:0000256" key="4">
    <source>
        <dbReference type="ARBA" id="ARBA00023163"/>
    </source>
</evidence>
<accession>A0A238JY84</accession>
<evidence type="ECO:0000259" key="6">
    <source>
        <dbReference type="PROSITE" id="PS50931"/>
    </source>
</evidence>
<reference evidence="7 8" key="1">
    <citation type="submission" date="2017-05" db="EMBL/GenBank/DDBJ databases">
        <authorList>
            <person name="Song R."/>
            <person name="Chenine A.L."/>
            <person name="Ruprecht R.M."/>
        </authorList>
    </citation>
    <scope>NUCLEOTIDE SEQUENCE [LARGE SCALE GENOMIC DNA]</scope>
    <source>
        <strain evidence="7 8">CECT 8663</strain>
    </source>
</reference>
<evidence type="ECO:0000313" key="8">
    <source>
        <dbReference type="Proteomes" id="UP000220836"/>
    </source>
</evidence>
<dbReference type="PANTHER" id="PTHR30126:SF40">
    <property type="entry name" value="HTH-TYPE TRANSCRIPTIONAL REGULATOR GLTR"/>
    <property type="match status" value="1"/>
</dbReference>
<dbReference type="EMBL" id="FXYH01000002">
    <property type="protein sequence ID" value="SMX35463.1"/>
    <property type="molecule type" value="Genomic_DNA"/>
</dbReference>
<feature type="domain" description="HTH lysR-type" evidence="6">
    <location>
        <begin position="6"/>
        <end position="63"/>
    </location>
</feature>
<name>A0A238JY84_9RHOB</name>
<dbReference type="GO" id="GO:0003700">
    <property type="term" value="F:DNA-binding transcription factor activity"/>
    <property type="evidence" value="ECO:0007669"/>
    <property type="project" value="InterPro"/>
</dbReference>
<dbReference type="Gene3D" id="3.40.190.10">
    <property type="entry name" value="Periplasmic binding protein-like II"/>
    <property type="match status" value="2"/>
</dbReference>
<evidence type="ECO:0000256" key="2">
    <source>
        <dbReference type="ARBA" id="ARBA00023015"/>
    </source>
</evidence>
<dbReference type="PANTHER" id="PTHR30126">
    <property type="entry name" value="HTH-TYPE TRANSCRIPTIONAL REGULATOR"/>
    <property type="match status" value="1"/>
</dbReference>
<dbReference type="Gene3D" id="1.10.10.10">
    <property type="entry name" value="Winged helix-like DNA-binding domain superfamily/Winged helix DNA-binding domain"/>
    <property type="match status" value="1"/>
</dbReference>
<dbReference type="GO" id="GO:0000976">
    <property type="term" value="F:transcription cis-regulatory region binding"/>
    <property type="evidence" value="ECO:0007669"/>
    <property type="project" value="TreeGrafter"/>
</dbReference>
<keyword evidence="4" id="KW-0804">Transcription</keyword>
<dbReference type="RefSeq" id="WP_097803035.1">
    <property type="nucleotide sequence ID" value="NZ_FXYH01000002.1"/>
</dbReference>
<sequence>MPLPRISLQALDAFERVARSGSVQTTAAEMKLSISSVSHHIARLEDQLGVVLFDRSSRPFALTREGHQALQHLSKGLLHIRRATNETAISGLLTTRSLRIGIVEEFESTVTPELAAFLTKQMPQATLSICNILSHQAADLLQKGEVDLAVVSDAGSANSELASVPLLRDPYVFAMPEGLRVAPADLLADAEVLPFLRFNQGHLIGKHIEAHLARNNVELPNRFVFDSVQSIMAIIASGAGWSIITPLGFMRAQRFAANVRLYPVPMSAFSRDITLLSRGDFDSPTRQALAGLLRQIMNREVVGPACKAYPWLTSQLTLKE</sequence>
<dbReference type="Proteomes" id="UP000220836">
    <property type="component" value="Unassembled WGS sequence"/>
</dbReference>
<dbReference type="SUPFAM" id="SSF46785">
    <property type="entry name" value="Winged helix' DNA-binding domain"/>
    <property type="match status" value="1"/>
</dbReference>
<dbReference type="CDD" id="cd05466">
    <property type="entry name" value="PBP2_LTTR_substrate"/>
    <property type="match status" value="1"/>
</dbReference>
<proteinExistence type="inferred from homology"/>
<keyword evidence="8" id="KW-1185">Reference proteome</keyword>
<evidence type="ECO:0000313" key="7">
    <source>
        <dbReference type="EMBL" id="SMX35463.1"/>
    </source>
</evidence>
<keyword evidence="3" id="KW-0238">DNA-binding</keyword>
<dbReference type="OrthoDB" id="7776850at2"/>
<protein>
    <submittedName>
        <fullName evidence="7">HTH-type transcriptional regulator CynR</fullName>
    </submittedName>
</protein>
<evidence type="ECO:0000256" key="5">
    <source>
        <dbReference type="SAM" id="Phobius"/>
    </source>
</evidence>
<keyword evidence="5" id="KW-1133">Transmembrane helix</keyword>
<dbReference type="InterPro" id="IPR005119">
    <property type="entry name" value="LysR_subst-bd"/>
</dbReference>
<dbReference type="Pfam" id="PF03466">
    <property type="entry name" value="LysR_substrate"/>
    <property type="match status" value="1"/>
</dbReference>
<comment type="similarity">
    <text evidence="1">Belongs to the LysR transcriptional regulatory family.</text>
</comment>
<evidence type="ECO:0000256" key="3">
    <source>
        <dbReference type="ARBA" id="ARBA00023125"/>
    </source>
</evidence>